<name>A0AAD8ESB7_DIPPU</name>
<reference evidence="1" key="2">
    <citation type="submission" date="2023-05" db="EMBL/GenBank/DDBJ databases">
        <authorList>
            <person name="Fouks B."/>
        </authorList>
    </citation>
    <scope>NUCLEOTIDE SEQUENCE</scope>
    <source>
        <strain evidence="1">Stay&amp;Tobe</strain>
        <tissue evidence="1">Testes</tissue>
    </source>
</reference>
<evidence type="ECO:0000313" key="1">
    <source>
        <dbReference type="EMBL" id="KAJ9601360.1"/>
    </source>
</evidence>
<dbReference type="EMBL" id="JASPKZ010000021">
    <property type="protein sequence ID" value="KAJ9601360.1"/>
    <property type="molecule type" value="Genomic_DNA"/>
</dbReference>
<comment type="caution">
    <text evidence="1">The sequence shown here is derived from an EMBL/GenBank/DDBJ whole genome shotgun (WGS) entry which is preliminary data.</text>
</comment>
<proteinExistence type="predicted"/>
<dbReference type="AlphaFoldDB" id="A0AAD8ESB7"/>
<dbReference type="Proteomes" id="UP001233999">
    <property type="component" value="Unassembled WGS sequence"/>
</dbReference>
<protein>
    <submittedName>
        <fullName evidence="1">Uncharacterized protein</fullName>
    </submittedName>
</protein>
<feature type="non-terminal residue" evidence="1">
    <location>
        <position position="1"/>
    </location>
</feature>
<keyword evidence="2" id="KW-1185">Reference proteome</keyword>
<sequence length="97" mass="11043">VLSSLSLRTLDHLIEGLVSHLLQRTRFKCVLSLSHTHSHIATLCSSGCENLSRKCFNIFDIFLLPLKDYITNLHSSLFSTPLPPRLFLPIIRLILVF</sequence>
<feature type="non-terminal residue" evidence="1">
    <location>
        <position position="97"/>
    </location>
</feature>
<evidence type="ECO:0000313" key="2">
    <source>
        <dbReference type="Proteomes" id="UP001233999"/>
    </source>
</evidence>
<accession>A0AAD8ESB7</accession>
<gene>
    <name evidence="1" type="ORF">L9F63_000498</name>
</gene>
<organism evidence="1 2">
    <name type="scientific">Diploptera punctata</name>
    <name type="common">Pacific beetle cockroach</name>
    <dbReference type="NCBI Taxonomy" id="6984"/>
    <lineage>
        <taxon>Eukaryota</taxon>
        <taxon>Metazoa</taxon>
        <taxon>Ecdysozoa</taxon>
        <taxon>Arthropoda</taxon>
        <taxon>Hexapoda</taxon>
        <taxon>Insecta</taxon>
        <taxon>Pterygota</taxon>
        <taxon>Neoptera</taxon>
        <taxon>Polyneoptera</taxon>
        <taxon>Dictyoptera</taxon>
        <taxon>Blattodea</taxon>
        <taxon>Blaberoidea</taxon>
        <taxon>Blaberidae</taxon>
        <taxon>Diplopterinae</taxon>
        <taxon>Diploptera</taxon>
    </lineage>
</organism>
<reference evidence="1" key="1">
    <citation type="journal article" date="2023" name="IScience">
        <title>Live-bearing cockroach genome reveals convergent evolutionary mechanisms linked to viviparity in insects and beyond.</title>
        <authorList>
            <person name="Fouks B."/>
            <person name="Harrison M.C."/>
            <person name="Mikhailova A.A."/>
            <person name="Marchal E."/>
            <person name="English S."/>
            <person name="Carruthers M."/>
            <person name="Jennings E.C."/>
            <person name="Chiamaka E.L."/>
            <person name="Frigard R.A."/>
            <person name="Pippel M."/>
            <person name="Attardo G.M."/>
            <person name="Benoit J.B."/>
            <person name="Bornberg-Bauer E."/>
            <person name="Tobe S.S."/>
        </authorList>
    </citation>
    <scope>NUCLEOTIDE SEQUENCE</scope>
    <source>
        <strain evidence="1">Stay&amp;Tobe</strain>
    </source>
</reference>